<dbReference type="Pfam" id="PF10396">
    <property type="entry name" value="TrmE_N"/>
    <property type="match status" value="1"/>
</dbReference>
<comment type="cofactor">
    <cofactor evidence="7">
        <name>K(+)</name>
        <dbReference type="ChEBI" id="CHEBI:29103"/>
    </cofactor>
    <text evidence="7">Binds 1 potassium ion per subunit.</text>
</comment>
<evidence type="ECO:0000256" key="7">
    <source>
        <dbReference type="HAMAP-Rule" id="MF_00379"/>
    </source>
</evidence>
<feature type="binding site" evidence="7">
    <location>
        <position position="22"/>
    </location>
    <ligand>
        <name>(6S)-5-formyl-5,6,7,8-tetrahydrofolate</name>
        <dbReference type="ChEBI" id="CHEBI:57457"/>
    </ligand>
</feature>
<feature type="binding site" evidence="7">
    <location>
        <position position="118"/>
    </location>
    <ligand>
        <name>(6S)-5-formyl-5,6,7,8-tetrahydrofolate</name>
        <dbReference type="ChEBI" id="CHEBI:57457"/>
    </ligand>
</feature>
<dbReference type="InterPro" id="IPR006073">
    <property type="entry name" value="GTP-bd"/>
</dbReference>
<keyword evidence="3 7" id="KW-0547">Nucleotide-binding</keyword>
<dbReference type="InterPro" id="IPR027417">
    <property type="entry name" value="P-loop_NTPase"/>
</dbReference>
<dbReference type="CDD" id="cd14858">
    <property type="entry name" value="TrmE_N"/>
    <property type="match status" value="1"/>
</dbReference>
<dbReference type="PANTHER" id="PTHR42714">
    <property type="entry name" value="TRNA MODIFICATION GTPASE GTPBP3"/>
    <property type="match status" value="1"/>
</dbReference>
<evidence type="ECO:0000313" key="9">
    <source>
        <dbReference type="EMBL" id="PYE84462.1"/>
    </source>
</evidence>
<evidence type="ECO:0000256" key="3">
    <source>
        <dbReference type="ARBA" id="ARBA00022741"/>
    </source>
</evidence>
<dbReference type="PROSITE" id="PS51709">
    <property type="entry name" value="G_TRME"/>
    <property type="match status" value="1"/>
</dbReference>
<dbReference type="RefSeq" id="WP_110813556.1">
    <property type="nucleotide sequence ID" value="NZ_QJTE01000002.1"/>
</dbReference>
<feature type="binding site" evidence="7">
    <location>
        <position position="428"/>
    </location>
    <ligand>
        <name>(6S)-5-formyl-5,6,7,8-tetrahydrofolate</name>
        <dbReference type="ChEBI" id="CHEBI:57457"/>
    </ligand>
</feature>
<dbReference type="GO" id="GO:0002098">
    <property type="term" value="P:tRNA wobble uridine modification"/>
    <property type="evidence" value="ECO:0007669"/>
    <property type="project" value="TreeGrafter"/>
</dbReference>
<dbReference type="SUPFAM" id="SSF103025">
    <property type="entry name" value="Folate-binding domain"/>
    <property type="match status" value="1"/>
</dbReference>
<dbReference type="EC" id="3.6.-.-" evidence="7"/>
<dbReference type="HAMAP" id="MF_00379">
    <property type="entry name" value="GTPase_MnmE"/>
    <property type="match status" value="1"/>
</dbReference>
<comment type="similarity">
    <text evidence="1 7">Belongs to the TRAFAC class TrmE-Era-EngA-EngB-Septin-like GTPase superfamily. TrmE GTPase family.</text>
</comment>
<dbReference type="InterPro" id="IPR027266">
    <property type="entry name" value="TrmE/GcvT-like"/>
</dbReference>
<keyword evidence="4 7" id="KW-0378">Hydrolase</keyword>
<dbReference type="PANTHER" id="PTHR42714:SF2">
    <property type="entry name" value="TRNA MODIFICATION GTPASE GTPBP3, MITOCHONDRIAL"/>
    <property type="match status" value="1"/>
</dbReference>
<reference evidence="9 10" key="1">
    <citation type="submission" date="2018-06" db="EMBL/GenBank/DDBJ databases">
        <title>Genomic Encyclopedia of Type Strains, Phase III (KMG-III): the genomes of soil and plant-associated and newly described type strains.</title>
        <authorList>
            <person name="Whitman W."/>
        </authorList>
    </citation>
    <scope>NUCLEOTIDE SEQUENCE [LARGE SCALE GENOMIC DNA]</scope>
    <source>
        <strain evidence="9 10">CECT 9025</strain>
    </source>
</reference>
<dbReference type="PRINTS" id="PR00326">
    <property type="entry name" value="GTP1OBG"/>
</dbReference>
<protein>
    <recommendedName>
        <fullName evidence="7">tRNA modification GTPase MnmE</fullName>
        <ecNumber evidence="7">3.6.-.-</ecNumber>
    </recommendedName>
</protein>
<feature type="binding site" evidence="7">
    <location>
        <position position="243"/>
    </location>
    <ligand>
        <name>K(+)</name>
        <dbReference type="ChEBI" id="CHEBI:29103"/>
    </ligand>
</feature>
<keyword evidence="7" id="KW-0479">Metal-binding</keyword>
<evidence type="ECO:0000256" key="2">
    <source>
        <dbReference type="ARBA" id="ARBA00022694"/>
    </source>
</evidence>
<dbReference type="AlphaFoldDB" id="A0A318SSE7"/>
<dbReference type="Gene3D" id="3.40.50.300">
    <property type="entry name" value="P-loop containing nucleotide triphosphate hydrolases"/>
    <property type="match status" value="1"/>
</dbReference>
<dbReference type="CDD" id="cd04164">
    <property type="entry name" value="trmE"/>
    <property type="match status" value="1"/>
</dbReference>
<dbReference type="OrthoDB" id="9805918at2"/>
<feature type="binding site" evidence="7">
    <location>
        <position position="78"/>
    </location>
    <ligand>
        <name>(6S)-5-formyl-5,6,7,8-tetrahydrofolate</name>
        <dbReference type="ChEBI" id="CHEBI:57457"/>
    </ligand>
</feature>
<dbReference type="GO" id="GO:0005525">
    <property type="term" value="F:GTP binding"/>
    <property type="evidence" value="ECO:0007669"/>
    <property type="project" value="UniProtKB-UniRule"/>
</dbReference>
<feature type="binding site" evidence="7">
    <location>
        <begin position="268"/>
        <end position="271"/>
    </location>
    <ligand>
        <name>GTP</name>
        <dbReference type="ChEBI" id="CHEBI:37565"/>
    </ligand>
</feature>
<feature type="binding site" evidence="7">
    <location>
        <position position="248"/>
    </location>
    <ligand>
        <name>K(+)</name>
        <dbReference type="ChEBI" id="CHEBI:29103"/>
    </ligand>
</feature>
<dbReference type="Gene3D" id="3.30.1360.120">
    <property type="entry name" value="Probable tRNA modification gtpase trme, domain 1"/>
    <property type="match status" value="1"/>
</dbReference>
<sequence length="428" mass="45143">MSAQTIFALATARGRAGIAVIRLSGPDALTAAAALAGALPEAGRSLRRLHDGDGEILDEALVLTFAPRRSFTGEAVVEFQCHGSMAVVSAVLGTLGQNPLLRPAEAGEFTRRALENGRLDLARVEGLADLIDAETEAQRRHAVRVFGGALRALVEGWRADLLRAAALIEATIDFADEDVPVDVLPEVAELLNGVMGEVQSELRGIGAAERLREGFEVAIVGRPNLGKSTLLNRLAGRDAAITSTVAGTTRDVIEVRMDLAGLPVTLLDTAGLRESADEVERIGVERAKARAAQADLRVHLVQNEGDAPEIGLEADDIILVAKSDSPRPGGISGVTGAGVEELIGHIGETLSRRAAGAGTASRARHRRSLLIADEHLGRALELIGQGADNPDLIAEELRRGIRALEEMVGRIDVEEVLGEIFSSFCIGK</sequence>
<evidence type="ECO:0000256" key="6">
    <source>
        <dbReference type="ARBA" id="ARBA00023134"/>
    </source>
</evidence>
<dbReference type="SUPFAM" id="SSF52540">
    <property type="entry name" value="P-loop containing nucleoside triphosphate hydrolases"/>
    <property type="match status" value="1"/>
</dbReference>
<keyword evidence="7" id="KW-0963">Cytoplasm</keyword>
<dbReference type="FunFam" id="3.30.1360.120:FF:000007">
    <property type="entry name" value="tRNA modification GTPase GTPBP3, mitochondrial"/>
    <property type="match status" value="1"/>
</dbReference>
<dbReference type="InterPro" id="IPR027368">
    <property type="entry name" value="MnmE_dom2"/>
</dbReference>
<dbReference type="SUPFAM" id="SSF116878">
    <property type="entry name" value="TrmE connector domain"/>
    <property type="match status" value="1"/>
</dbReference>
<evidence type="ECO:0000256" key="5">
    <source>
        <dbReference type="ARBA" id="ARBA00022958"/>
    </source>
</evidence>
<gene>
    <name evidence="7" type="primary">mnmE</name>
    <name evidence="7" type="synonym">trmE</name>
    <name evidence="9" type="ORF">DFP88_102262</name>
</gene>
<feature type="binding site" evidence="7">
    <location>
        <position position="228"/>
    </location>
    <ligand>
        <name>Mg(2+)</name>
        <dbReference type="ChEBI" id="CHEBI:18420"/>
    </ligand>
</feature>
<keyword evidence="6 7" id="KW-0342">GTP-binding</keyword>
<dbReference type="InterPro" id="IPR004520">
    <property type="entry name" value="GTPase_MnmE"/>
</dbReference>
<dbReference type="NCBIfam" id="NF003661">
    <property type="entry name" value="PRK05291.1-3"/>
    <property type="match status" value="1"/>
</dbReference>
<feature type="binding site" evidence="7">
    <location>
        <position position="245"/>
    </location>
    <ligand>
        <name>K(+)</name>
        <dbReference type="ChEBI" id="CHEBI:29103"/>
    </ligand>
</feature>
<dbReference type="InterPro" id="IPR005225">
    <property type="entry name" value="Small_GTP-bd"/>
</dbReference>
<feature type="binding site" evidence="7">
    <location>
        <begin position="243"/>
        <end position="249"/>
    </location>
    <ligand>
        <name>GTP</name>
        <dbReference type="ChEBI" id="CHEBI:37565"/>
    </ligand>
</feature>
<dbReference type="GO" id="GO:0003924">
    <property type="term" value="F:GTPase activity"/>
    <property type="evidence" value="ECO:0007669"/>
    <property type="project" value="UniProtKB-UniRule"/>
</dbReference>
<dbReference type="NCBIfam" id="TIGR00231">
    <property type="entry name" value="small_GTP"/>
    <property type="match status" value="1"/>
</dbReference>
<name>A0A318SSE7_9RHOB</name>
<dbReference type="EMBL" id="QJTE01000002">
    <property type="protein sequence ID" value="PYE84462.1"/>
    <property type="molecule type" value="Genomic_DNA"/>
</dbReference>
<feature type="binding site" evidence="7">
    <location>
        <position position="224"/>
    </location>
    <ligand>
        <name>K(+)</name>
        <dbReference type="ChEBI" id="CHEBI:29103"/>
    </ligand>
</feature>
<dbReference type="InterPro" id="IPR025867">
    <property type="entry name" value="MnmE_helical"/>
</dbReference>
<comment type="subcellular location">
    <subcellularLocation>
        <location evidence="7">Cytoplasm</location>
    </subcellularLocation>
</comment>
<organism evidence="9 10">
    <name type="scientific">Pseudoroseicyclus aestuarii</name>
    <dbReference type="NCBI Taxonomy" id="1795041"/>
    <lineage>
        <taxon>Bacteria</taxon>
        <taxon>Pseudomonadati</taxon>
        <taxon>Pseudomonadota</taxon>
        <taxon>Alphaproteobacteria</taxon>
        <taxon>Rhodobacterales</taxon>
        <taxon>Paracoccaceae</taxon>
        <taxon>Pseudoroseicyclus</taxon>
    </lineage>
</organism>
<keyword evidence="5 7" id="KW-0630">Potassium</keyword>
<dbReference type="GO" id="GO:0030488">
    <property type="term" value="P:tRNA methylation"/>
    <property type="evidence" value="ECO:0007669"/>
    <property type="project" value="TreeGrafter"/>
</dbReference>
<evidence type="ECO:0000256" key="1">
    <source>
        <dbReference type="ARBA" id="ARBA00011043"/>
    </source>
</evidence>
<proteinExistence type="inferred from homology"/>
<dbReference type="GO" id="GO:0046872">
    <property type="term" value="F:metal ion binding"/>
    <property type="evidence" value="ECO:0007669"/>
    <property type="project" value="UniProtKB-KW"/>
</dbReference>
<dbReference type="Pfam" id="PF12631">
    <property type="entry name" value="MnmE_helical"/>
    <property type="match status" value="1"/>
</dbReference>
<dbReference type="GO" id="GO:0005737">
    <property type="term" value="C:cytoplasm"/>
    <property type="evidence" value="ECO:0007669"/>
    <property type="project" value="UniProtKB-SubCell"/>
</dbReference>
<comment type="caution">
    <text evidence="9">The sequence shown here is derived from an EMBL/GenBank/DDBJ whole genome shotgun (WGS) entry which is preliminary data.</text>
</comment>
<keyword evidence="10" id="KW-1185">Reference proteome</keyword>
<feature type="domain" description="TrmE-type G" evidence="8">
    <location>
        <begin position="214"/>
        <end position="351"/>
    </location>
</feature>
<dbReference type="Pfam" id="PF01926">
    <property type="entry name" value="MMR_HSR1"/>
    <property type="match status" value="1"/>
</dbReference>
<evidence type="ECO:0000313" key="10">
    <source>
        <dbReference type="Proteomes" id="UP000248311"/>
    </source>
</evidence>
<accession>A0A318SSE7</accession>
<dbReference type="InterPro" id="IPR018948">
    <property type="entry name" value="GTP-bd_TrmE_N"/>
</dbReference>
<dbReference type="Gene3D" id="1.20.120.430">
    <property type="entry name" value="tRNA modification GTPase MnmE domain 2"/>
    <property type="match status" value="1"/>
</dbReference>
<evidence type="ECO:0000256" key="4">
    <source>
        <dbReference type="ARBA" id="ARBA00022801"/>
    </source>
</evidence>
<comment type="subunit">
    <text evidence="7">Homodimer. Heterotetramer of two MnmE and two MnmG subunits.</text>
</comment>
<dbReference type="Proteomes" id="UP000248311">
    <property type="component" value="Unassembled WGS sequence"/>
</dbReference>
<feature type="binding site" evidence="7">
    <location>
        <position position="249"/>
    </location>
    <ligand>
        <name>Mg(2+)</name>
        <dbReference type="ChEBI" id="CHEBI:18420"/>
    </ligand>
</feature>
<comment type="function">
    <text evidence="7">Exhibits a very high intrinsic GTPase hydrolysis rate. Involved in the addition of a carboxymethylaminomethyl (cmnm) group at the wobble position (U34) of certain tRNAs, forming tRNA-cmnm(5)s(2)U34.</text>
</comment>
<keyword evidence="7" id="KW-0460">Magnesium</keyword>
<dbReference type="InterPro" id="IPR031168">
    <property type="entry name" value="G_TrmE"/>
</dbReference>
<comment type="caution">
    <text evidence="7">Lacks conserved residue(s) required for the propagation of feature annotation.</text>
</comment>
<keyword evidence="2 7" id="KW-0819">tRNA processing</keyword>
<evidence type="ECO:0000259" key="8">
    <source>
        <dbReference type="PROSITE" id="PS51709"/>
    </source>
</evidence>